<comment type="caution">
    <text evidence="1">The sequence shown here is derived from an EMBL/GenBank/DDBJ whole genome shotgun (WGS) entry which is preliminary data.</text>
</comment>
<gene>
    <name evidence="1" type="ORF">JMJ77_005914</name>
</gene>
<dbReference type="AlphaFoldDB" id="A0A9P7UIQ7"/>
<evidence type="ECO:0000313" key="1">
    <source>
        <dbReference type="EMBL" id="KAG7058540.1"/>
    </source>
</evidence>
<reference evidence="1" key="1">
    <citation type="submission" date="2021-05" db="EMBL/GenBank/DDBJ databases">
        <title>Comparative genomics of three Colletotrichum scovillei strains and genetic complementation revealed genes involved fungal growth and virulence on chili pepper.</title>
        <authorList>
            <person name="Hsieh D.-K."/>
            <person name="Chuang S.-C."/>
            <person name="Chen C.-Y."/>
            <person name="Chao Y.-T."/>
            <person name="Lu M.-Y.J."/>
            <person name="Lee M.-H."/>
            <person name="Shih M.-C."/>
        </authorList>
    </citation>
    <scope>NUCLEOTIDE SEQUENCE</scope>
    <source>
        <strain evidence="1">Coll-153</strain>
    </source>
</reference>
<accession>A0A9P7UIQ7</accession>
<evidence type="ECO:0000313" key="2">
    <source>
        <dbReference type="Proteomes" id="UP000699042"/>
    </source>
</evidence>
<proteinExistence type="predicted"/>
<sequence>MVQHPSLPTEDDACRTANCGSGPCHHAPAFSVLCQLPRSGHSSLCCCISLAPIGRLIFLQTEPSNDFSHRRRKQAIAASPVLLLPHASMSIPKSKPHGAVSIWLALI</sequence>
<dbReference type="EMBL" id="JAESDN010000001">
    <property type="protein sequence ID" value="KAG7058540.1"/>
    <property type="molecule type" value="Genomic_DNA"/>
</dbReference>
<name>A0A9P7UIQ7_9PEZI</name>
<protein>
    <submittedName>
        <fullName evidence="1">Uncharacterized protein</fullName>
    </submittedName>
</protein>
<organism evidence="1 2">
    <name type="scientific">Colletotrichum scovillei</name>
    <dbReference type="NCBI Taxonomy" id="1209932"/>
    <lineage>
        <taxon>Eukaryota</taxon>
        <taxon>Fungi</taxon>
        <taxon>Dikarya</taxon>
        <taxon>Ascomycota</taxon>
        <taxon>Pezizomycotina</taxon>
        <taxon>Sordariomycetes</taxon>
        <taxon>Hypocreomycetidae</taxon>
        <taxon>Glomerellales</taxon>
        <taxon>Glomerellaceae</taxon>
        <taxon>Colletotrichum</taxon>
        <taxon>Colletotrichum acutatum species complex</taxon>
    </lineage>
</organism>
<dbReference type="Proteomes" id="UP000699042">
    <property type="component" value="Unassembled WGS sequence"/>
</dbReference>
<keyword evidence="2" id="KW-1185">Reference proteome</keyword>